<proteinExistence type="predicted"/>
<name>A0A9P5AJ48_9HYPO</name>
<comment type="caution">
    <text evidence="1">The sequence shown here is derived from an EMBL/GenBank/DDBJ whole genome shotgun (WGS) entry which is preliminary data.</text>
</comment>
<dbReference type="Proteomes" id="UP000730481">
    <property type="component" value="Unassembled WGS sequence"/>
</dbReference>
<dbReference type="OrthoDB" id="4367324at2759"/>
<reference evidence="1" key="2">
    <citation type="submission" date="2020-02" db="EMBL/GenBank/DDBJ databases">
        <title>Identification and distribution of gene clusters putatively required for synthesis of sphingolipid metabolism inhibitors in phylogenetically diverse species of the filamentous fungus Fusarium.</title>
        <authorList>
            <person name="Kim H.-S."/>
            <person name="Busman M."/>
            <person name="Brown D.W."/>
            <person name="Divon H."/>
            <person name="Uhlig S."/>
            <person name="Proctor R.H."/>
        </authorList>
    </citation>
    <scope>NUCLEOTIDE SEQUENCE</scope>
    <source>
        <strain evidence="1">NRRL 25174</strain>
    </source>
</reference>
<protein>
    <submittedName>
        <fullName evidence="1">Uncharacterized protein</fullName>
    </submittedName>
</protein>
<evidence type="ECO:0000313" key="2">
    <source>
        <dbReference type="Proteomes" id="UP000730481"/>
    </source>
</evidence>
<keyword evidence="2" id="KW-1185">Reference proteome</keyword>
<reference evidence="1" key="1">
    <citation type="journal article" date="2017" name="Mycologia">
        <title>Fusarium algeriense, sp. nov., a novel toxigenic crown rot pathogen of durum wheat from Algeria is nested in the Fusarium burgessii species complex.</title>
        <authorList>
            <person name="Laraba I."/>
            <person name="Keddad A."/>
            <person name="Boureghda H."/>
            <person name="Abdallah N."/>
            <person name="Vaughan M.M."/>
            <person name="Proctor R.H."/>
            <person name="Busman M."/>
            <person name="O'Donnell K."/>
        </authorList>
    </citation>
    <scope>NUCLEOTIDE SEQUENCE</scope>
    <source>
        <strain evidence="1">NRRL 25174</strain>
    </source>
</reference>
<accession>A0A9P5AJ48</accession>
<sequence length="296" mass="33390">MPIIEALSTPNPILEVTVRRSPRNPTLIFEQFSHPQIVQWTHFNIDVIRQAYGDILENDLVPRLPGSQAPHAVTGLDDLKGIFKDYVFPSLIQPIQTGAEKPMSRTGGDIPHVNIVKNEKVKQGKTSGLSVMSGTEKNLIVSCVFLETQWKSTDLVTAPFPRDLAAEPLLRVASYCLLANTRYGLILTPGELVVIRVSGTAGDSRRRCLIELQAVPWSASGPNTLTVGIALWFLTMMSLNYQHQMICPQEETHSLNLWWRGQNLPERRYVYRHHLSMREIFELPMGAKYKDTPLHE</sequence>
<organism evidence="1 2">
    <name type="scientific">Fusarium beomiforme</name>
    <dbReference type="NCBI Taxonomy" id="44412"/>
    <lineage>
        <taxon>Eukaryota</taxon>
        <taxon>Fungi</taxon>
        <taxon>Dikarya</taxon>
        <taxon>Ascomycota</taxon>
        <taxon>Pezizomycotina</taxon>
        <taxon>Sordariomycetes</taxon>
        <taxon>Hypocreomycetidae</taxon>
        <taxon>Hypocreales</taxon>
        <taxon>Nectriaceae</taxon>
        <taxon>Fusarium</taxon>
        <taxon>Fusarium burgessii species complex</taxon>
    </lineage>
</organism>
<dbReference type="EMBL" id="PVQB02000269">
    <property type="protein sequence ID" value="KAF4339681.1"/>
    <property type="molecule type" value="Genomic_DNA"/>
</dbReference>
<evidence type="ECO:0000313" key="1">
    <source>
        <dbReference type="EMBL" id="KAF4339681.1"/>
    </source>
</evidence>
<gene>
    <name evidence="1" type="ORF">FBEOM_6390</name>
</gene>
<dbReference type="AlphaFoldDB" id="A0A9P5AJ48"/>